<dbReference type="InterPro" id="IPR043534">
    <property type="entry name" value="EBDG/EBM"/>
</dbReference>
<dbReference type="Pfam" id="PF22666">
    <property type="entry name" value="Glyco_hydro_2_N2"/>
    <property type="match status" value="1"/>
</dbReference>
<evidence type="ECO:0000256" key="1">
    <source>
        <dbReference type="ARBA" id="ARBA00022801"/>
    </source>
</evidence>
<reference evidence="3 4" key="1">
    <citation type="journal article" date="2015" name="Microbes Environ.">
        <title>Distribution and evolution of nitrogen fixation genes in the phylum bacteroidetes.</title>
        <authorList>
            <person name="Inoue J."/>
            <person name="Oshima K."/>
            <person name="Suda W."/>
            <person name="Sakamoto M."/>
            <person name="Iino T."/>
            <person name="Noda S."/>
            <person name="Hongoh Y."/>
            <person name="Hattori M."/>
            <person name="Ohkuma M."/>
        </authorList>
    </citation>
    <scope>NUCLEOTIDE SEQUENCE [LARGE SCALE GENOMIC DNA]</scope>
    <source>
        <strain evidence="3">JCM 15548</strain>
    </source>
</reference>
<dbReference type="STRING" id="1236989.JCM15548_11784"/>
<evidence type="ECO:0000259" key="2">
    <source>
        <dbReference type="Pfam" id="PF22666"/>
    </source>
</evidence>
<keyword evidence="4" id="KW-1185">Reference proteome</keyword>
<dbReference type="PANTHER" id="PTHR43536">
    <property type="entry name" value="MANNOSYLGLYCOPROTEIN ENDO-BETA-MANNOSIDASE"/>
    <property type="match status" value="1"/>
</dbReference>
<organism evidence="3 4">
    <name type="scientific">Geofilum rubicundum JCM 15548</name>
    <dbReference type="NCBI Taxonomy" id="1236989"/>
    <lineage>
        <taxon>Bacteria</taxon>
        <taxon>Pseudomonadati</taxon>
        <taxon>Bacteroidota</taxon>
        <taxon>Bacteroidia</taxon>
        <taxon>Marinilabiliales</taxon>
        <taxon>Marinilabiliaceae</taxon>
        <taxon>Geofilum</taxon>
    </lineage>
</organism>
<dbReference type="RefSeq" id="WP_062123975.1">
    <property type="nucleotide sequence ID" value="NZ_BAZW01000010.1"/>
</dbReference>
<dbReference type="InterPro" id="IPR008979">
    <property type="entry name" value="Galactose-bd-like_sf"/>
</dbReference>
<evidence type="ECO:0000313" key="3">
    <source>
        <dbReference type="EMBL" id="GAO29583.1"/>
    </source>
</evidence>
<accession>A0A0E9LW98</accession>
<dbReference type="PROSITE" id="PS51257">
    <property type="entry name" value="PROKAR_LIPOPROTEIN"/>
    <property type="match status" value="1"/>
</dbReference>
<protein>
    <submittedName>
        <fullName evidence="3">Beta-mannosidase</fullName>
    </submittedName>
</protein>
<dbReference type="OrthoDB" id="9801077at2"/>
<dbReference type="AlphaFoldDB" id="A0A0E9LW98"/>
<evidence type="ECO:0000313" key="4">
    <source>
        <dbReference type="Proteomes" id="UP000032900"/>
    </source>
</evidence>
<sequence length="310" mass="34604">MKCTFFNAFRLFFPIGLLFILFFTACETKNRPELISPVEGEAIVTNTPVLAWTPVECDWQEVWVNGIKLDSLAGDVNSYVPFALSFGVNEWQIVAVNSHTRIEGKPATFQVEDQPLSVLPEGAQLLRHQWLVQSAALVNESGELLSTGAFNSQTWHKTSLPATAQTVLVRNGVYPNPYIGQNNMRIPDANDDFNAEHDLLQYSHIDGENPWSRPYWYLKSFTVEGNGPKVWLNFNEINYRAELWLNGKLLADSSVMLGMERQFRFDVTDLVSFDGLNHLAVAIFPVDVPGLPGVPPLEAFGDPGVNMGDG</sequence>
<feature type="domain" description="Beta-mannosidase-like galactose-binding" evidence="2">
    <location>
        <begin position="212"/>
        <end position="283"/>
    </location>
</feature>
<keyword evidence="1" id="KW-0378">Hydrolase</keyword>
<dbReference type="EMBL" id="BAZW01000010">
    <property type="protein sequence ID" value="GAO29583.1"/>
    <property type="molecule type" value="Genomic_DNA"/>
</dbReference>
<comment type="caution">
    <text evidence="3">The sequence shown here is derived from an EMBL/GenBank/DDBJ whole genome shotgun (WGS) entry which is preliminary data.</text>
</comment>
<dbReference type="Proteomes" id="UP000032900">
    <property type="component" value="Unassembled WGS sequence"/>
</dbReference>
<dbReference type="InterPro" id="IPR054593">
    <property type="entry name" value="Beta-mannosidase-like_N2"/>
</dbReference>
<name>A0A0E9LW98_9BACT</name>
<dbReference type="SUPFAM" id="SSF49785">
    <property type="entry name" value="Galactose-binding domain-like"/>
    <property type="match status" value="1"/>
</dbReference>
<dbReference type="Gene3D" id="2.60.120.260">
    <property type="entry name" value="Galactose-binding domain-like"/>
    <property type="match status" value="1"/>
</dbReference>
<dbReference type="PANTHER" id="PTHR43536:SF1">
    <property type="entry name" value="MANNOSYLGLYCOPROTEIN ENDO-BETA-MANNOSIDASE"/>
    <property type="match status" value="1"/>
</dbReference>
<gene>
    <name evidence="3" type="ORF">JCM15548_11784</name>
</gene>
<dbReference type="GO" id="GO:0004553">
    <property type="term" value="F:hydrolase activity, hydrolyzing O-glycosyl compounds"/>
    <property type="evidence" value="ECO:0007669"/>
    <property type="project" value="InterPro"/>
</dbReference>
<proteinExistence type="predicted"/>